<feature type="compositionally biased region" description="Basic and acidic residues" evidence="5">
    <location>
        <begin position="594"/>
        <end position="616"/>
    </location>
</feature>
<dbReference type="Pfam" id="PF00076">
    <property type="entry name" value="RRM_1"/>
    <property type="match status" value="2"/>
</dbReference>
<feature type="compositionally biased region" description="Low complexity" evidence="5">
    <location>
        <begin position="437"/>
        <end position="450"/>
    </location>
</feature>
<evidence type="ECO:0000256" key="3">
    <source>
        <dbReference type="PROSITE-ProRule" id="PRU00176"/>
    </source>
</evidence>
<evidence type="ECO:0000313" key="7">
    <source>
        <dbReference type="EMBL" id="KAJ8315060.1"/>
    </source>
</evidence>
<evidence type="ECO:0000256" key="4">
    <source>
        <dbReference type="SAM" id="Coils"/>
    </source>
</evidence>
<sequence length="616" mass="67431">MSSRTPTKPPTDNRKETPKGQNQKKENESPSVKNEQSGPGGEGPTVKTESGDRGQPRNENHHRQDGPRGRGGFRGGRGGRGGGRGQHHGGGGGPRQGHQEQRREHEQERQDRPDPFIQTGPKVDKKFTGRCRLFVGNITPDITEEEFKEMFQPYGEVSEVFVNGAKGFGFIRLDYRHNAEAAKAALDGTQKKGRLLRIRFANHGAAVKVKNLSPYVTNELLEQAFSQFGEIERAIVIADDRGRSAGEGIIEFARKPGATQAIKRVNEGVFLLSASPRPCTAEPLEQFDDEDGLSEKFLFRNDQCRQDREKEPRFAPPGSFDYRFGLKHKEIDEMEKQGYERVKKDAEIARKNLESEMESAMYDYQADQIRQDLMRQQEELKRLEELKNRHMQYRQEMDMRRQEEDRMRRDEEDRMRDMMMRNDNMRGGGGGGGAQPGGPMMDQPGGMRDGPLPPRGHGHPPVPPPPAPPASLGMENNGNSPMPGPGNKMGGPGGAGFGGPGGGNMNDGPGMGPGGNRPKPGGMPDNMGNRGGNPMRQSRFEQPGGGGFDGGFGNRGPGGMGGQSPMGGGGMPSQSPLFSGAGGGQGGMGNRGGNMDRRREGGPNRDDFDNKRMRRY</sequence>
<reference evidence="7 8" key="1">
    <citation type="submission" date="2022-12" db="EMBL/GenBank/DDBJ databases">
        <title>Chromosome-level genome of Tegillarca granosa.</title>
        <authorList>
            <person name="Kim J."/>
        </authorList>
    </citation>
    <scope>NUCLEOTIDE SEQUENCE [LARGE SCALE GENOMIC DNA]</scope>
    <source>
        <strain evidence="7">Teg-2019</strain>
        <tissue evidence="7">Adductor muscle</tissue>
    </source>
</reference>
<dbReference type="PANTHER" id="PTHR23189">
    <property type="entry name" value="RNA RECOGNITION MOTIF-CONTAINING"/>
    <property type="match status" value="1"/>
</dbReference>
<feature type="compositionally biased region" description="Basic and acidic residues" evidence="5">
    <location>
        <begin position="49"/>
        <end position="68"/>
    </location>
</feature>
<gene>
    <name evidence="7" type="ORF">KUTeg_007210</name>
</gene>
<feature type="compositionally biased region" description="Pro residues" evidence="5">
    <location>
        <begin position="460"/>
        <end position="469"/>
    </location>
</feature>
<keyword evidence="8" id="KW-1185">Reference proteome</keyword>
<keyword evidence="2 3" id="KW-0694">RNA-binding</keyword>
<feature type="coiled-coil region" evidence="4">
    <location>
        <begin position="336"/>
        <end position="403"/>
    </location>
</feature>
<dbReference type="CDD" id="cd12332">
    <property type="entry name" value="RRM1_p54nrb_like"/>
    <property type="match status" value="1"/>
</dbReference>
<dbReference type="InterPro" id="IPR012975">
    <property type="entry name" value="NOPS"/>
</dbReference>
<feature type="region of interest" description="Disordered" evidence="5">
    <location>
        <begin position="1"/>
        <end position="123"/>
    </location>
</feature>
<feature type="compositionally biased region" description="Gly residues" evidence="5">
    <location>
        <begin position="487"/>
        <end position="515"/>
    </location>
</feature>
<dbReference type="SMART" id="SM00360">
    <property type="entry name" value="RRM"/>
    <property type="match status" value="2"/>
</dbReference>
<feature type="domain" description="RRM" evidence="6">
    <location>
        <begin position="131"/>
        <end position="203"/>
    </location>
</feature>
<feature type="region of interest" description="Disordered" evidence="5">
    <location>
        <begin position="421"/>
        <end position="616"/>
    </location>
</feature>
<feature type="compositionally biased region" description="Gly residues" evidence="5">
    <location>
        <begin position="69"/>
        <end position="95"/>
    </location>
</feature>
<dbReference type="SUPFAM" id="SSF54928">
    <property type="entry name" value="RNA-binding domain, RBD"/>
    <property type="match status" value="1"/>
</dbReference>
<dbReference type="Gene3D" id="3.30.70.330">
    <property type="match status" value="2"/>
</dbReference>
<feature type="compositionally biased region" description="Gly residues" evidence="5">
    <location>
        <begin position="426"/>
        <end position="436"/>
    </location>
</feature>
<dbReference type="Proteomes" id="UP001217089">
    <property type="component" value="Unassembled WGS sequence"/>
</dbReference>
<evidence type="ECO:0000256" key="2">
    <source>
        <dbReference type="ARBA" id="ARBA00022884"/>
    </source>
</evidence>
<dbReference type="EMBL" id="JARBDR010000337">
    <property type="protein sequence ID" value="KAJ8315060.1"/>
    <property type="molecule type" value="Genomic_DNA"/>
</dbReference>
<dbReference type="InterPro" id="IPR035979">
    <property type="entry name" value="RBD_domain_sf"/>
</dbReference>
<feature type="compositionally biased region" description="Gly residues" evidence="5">
    <location>
        <begin position="580"/>
        <end position="592"/>
    </location>
</feature>
<dbReference type="Pfam" id="PF08075">
    <property type="entry name" value="NOPS"/>
    <property type="match status" value="1"/>
</dbReference>
<organism evidence="7 8">
    <name type="scientific">Tegillarca granosa</name>
    <name type="common">Malaysian cockle</name>
    <name type="synonym">Anadara granosa</name>
    <dbReference type="NCBI Taxonomy" id="220873"/>
    <lineage>
        <taxon>Eukaryota</taxon>
        <taxon>Metazoa</taxon>
        <taxon>Spiralia</taxon>
        <taxon>Lophotrochozoa</taxon>
        <taxon>Mollusca</taxon>
        <taxon>Bivalvia</taxon>
        <taxon>Autobranchia</taxon>
        <taxon>Pteriomorphia</taxon>
        <taxon>Arcoida</taxon>
        <taxon>Arcoidea</taxon>
        <taxon>Arcidae</taxon>
        <taxon>Tegillarca</taxon>
    </lineage>
</organism>
<feature type="compositionally biased region" description="Basic and acidic residues" evidence="5">
    <location>
        <begin position="11"/>
        <end position="28"/>
    </location>
</feature>
<evidence type="ECO:0000313" key="8">
    <source>
        <dbReference type="Proteomes" id="UP001217089"/>
    </source>
</evidence>
<dbReference type="Gene3D" id="6.10.250.1170">
    <property type="match status" value="1"/>
</dbReference>
<feature type="compositionally biased region" description="Basic and acidic residues" evidence="5">
    <location>
        <begin position="97"/>
        <end position="114"/>
    </location>
</feature>
<keyword evidence="4" id="KW-0175">Coiled coil</keyword>
<dbReference type="InterPro" id="IPR000504">
    <property type="entry name" value="RRM_dom"/>
</dbReference>
<keyword evidence="1" id="KW-0677">Repeat</keyword>
<name>A0ABQ9FH94_TEGGR</name>
<dbReference type="PROSITE" id="PS50102">
    <property type="entry name" value="RRM"/>
    <property type="match status" value="2"/>
</dbReference>
<feature type="compositionally biased region" description="Gly residues" evidence="5">
    <location>
        <begin position="543"/>
        <end position="571"/>
    </location>
</feature>
<dbReference type="CDD" id="cd12333">
    <property type="entry name" value="RRM2_p54nrb_like"/>
    <property type="match status" value="1"/>
</dbReference>
<feature type="domain" description="RRM" evidence="6">
    <location>
        <begin position="205"/>
        <end position="286"/>
    </location>
</feature>
<evidence type="ECO:0000256" key="1">
    <source>
        <dbReference type="ARBA" id="ARBA00022737"/>
    </source>
</evidence>
<protein>
    <recommendedName>
        <fullName evidence="6">RRM domain-containing protein</fullName>
    </recommendedName>
</protein>
<comment type="caution">
    <text evidence="7">The sequence shown here is derived from an EMBL/GenBank/DDBJ whole genome shotgun (WGS) entry which is preliminary data.</text>
</comment>
<evidence type="ECO:0000259" key="6">
    <source>
        <dbReference type="PROSITE" id="PS50102"/>
    </source>
</evidence>
<accession>A0ABQ9FH94</accession>
<evidence type="ECO:0000256" key="5">
    <source>
        <dbReference type="SAM" id="MobiDB-lite"/>
    </source>
</evidence>
<dbReference type="InterPro" id="IPR012677">
    <property type="entry name" value="Nucleotide-bd_a/b_plait_sf"/>
</dbReference>
<proteinExistence type="predicted"/>
<feature type="compositionally biased region" description="Low complexity" evidence="5">
    <location>
        <begin position="470"/>
        <end position="481"/>
    </location>
</feature>